<dbReference type="PROSITE" id="PS51782">
    <property type="entry name" value="LYSM"/>
    <property type="match status" value="2"/>
</dbReference>
<evidence type="ECO:0000256" key="1">
    <source>
        <dbReference type="SAM" id="MobiDB-lite"/>
    </source>
</evidence>
<dbReference type="Gene3D" id="3.40.50.2300">
    <property type="match status" value="1"/>
</dbReference>
<dbReference type="Pfam" id="PF01476">
    <property type="entry name" value="LysM"/>
    <property type="match status" value="2"/>
</dbReference>
<reference evidence="3 4" key="1">
    <citation type="submission" date="2012-01" db="EMBL/GenBank/DDBJ databases">
        <title>The Genome Sequence of Odoribacter laneus YIT 12061.</title>
        <authorList>
            <consortium name="The Broad Institute Genome Sequencing Platform"/>
            <person name="Earl A."/>
            <person name="Ward D."/>
            <person name="Feldgarden M."/>
            <person name="Gevers D."/>
            <person name="Morotomi M."/>
            <person name="Young S.K."/>
            <person name="Zeng Q."/>
            <person name="Gargeya S."/>
            <person name="Fitzgerald M."/>
            <person name="Haas B."/>
            <person name="Abouelleil A."/>
            <person name="Alvarado L."/>
            <person name="Arachchi H.M."/>
            <person name="Berlin A."/>
            <person name="Chapman S.B."/>
            <person name="Gearin G."/>
            <person name="Goldberg J."/>
            <person name="Griggs A."/>
            <person name="Gujja S."/>
            <person name="Hansen M."/>
            <person name="Heiman D."/>
            <person name="Howarth C."/>
            <person name="Larimer J."/>
            <person name="Lui A."/>
            <person name="MacDonald P.J.P."/>
            <person name="McCowen C."/>
            <person name="Montmayeur A."/>
            <person name="Murphy C."/>
            <person name="Neiman D."/>
            <person name="Pearson M."/>
            <person name="Priest M."/>
            <person name="Roberts A."/>
            <person name="Saif S."/>
            <person name="Shea T."/>
            <person name="Sisk P."/>
            <person name="Stolte C."/>
            <person name="Sykes S."/>
            <person name="Wortman J."/>
            <person name="Nusbaum C."/>
            <person name="Birren B."/>
        </authorList>
    </citation>
    <scope>NUCLEOTIDE SEQUENCE [LARGE SCALE GENOMIC DNA]</scope>
    <source>
        <strain evidence="3 4">YIT 12061</strain>
    </source>
</reference>
<protein>
    <recommendedName>
        <fullName evidence="2">LysM domain-containing protein</fullName>
    </recommendedName>
</protein>
<organism evidence="3 4">
    <name type="scientific">Odoribacter laneus YIT 12061</name>
    <dbReference type="NCBI Taxonomy" id="742817"/>
    <lineage>
        <taxon>Bacteria</taxon>
        <taxon>Pseudomonadati</taxon>
        <taxon>Bacteroidota</taxon>
        <taxon>Bacteroidia</taxon>
        <taxon>Bacteroidales</taxon>
        <taxon>Odoribacteraceae</taxon>
        <taxon>Odoribacter</taxon>
    </lineage>
</organism>
<dbReference type="AlphaFoldDB" id="H1DFU1"/>
<dbReference type="eggNOG" id="COG1388">
    <property type="taxonomic scope" value="Bacteria"/>
</dbReference>
<dbReference type="HOGENOM" id="CLU_028261_0_1_10"/>
<feature type="domain" description="LysM" evidence="2">
    <location>
        <begin position="39"/>
        <end position="82"/>
    </location>
</feature>
<name>H1DFU1_9BACT</name>
<proteinExistence type="predicted"/>
<dbReference type="PANTHER" id="PTHR33734:SF22">
    <property type="entry name" value="MEMBRANE-BOUND LYTIC MUREIN TRANSGLYCOSYLASE D"/>
    <property type="match status" value="1"/>
</dbReference>
<dbReference type="GeneID" id="98068715"/>
<dbReference type="Gene3D" id="3.10.350.10">
    <property type="entry name" value="LysM domain"/>
    <property type="match status" value="2"/>
</dbReference>
<dbReference type="eggNOG" id="COG0683">
    <property type="taxonomic scope" value="Bacteria"/>
</dbReference>
<dbReference type="STRING" id="742817.HMPREF9449_01127"/>
<dbReference type="PATRIC" id="fig|742817.3.peg.1196"/>
<accession>H1DFU1</accession>
<feature type="compositionally biased region" description="Basic and acidic residues" evidence="1">
    <location>
        <begin position="154"/>
        <end position="166"/>
    </location>
</feature>
<gene>
    <name evidence="3" type="ORF">HMPREF9449_01127</name>
</gene>
<sequence>MSKFILLFFLLLIGYQLCGQTSEIRKSTDIIVIKGKSYYLHVVDQGQTLFSICKAYGVDIEEVKALNKKQGNELSVFEVLKIPYVAPYIQQDGEYYYHKVVKGETLYSISRKFGIKVKRILRENKEYENVPLSIGAIVRLPLRAIDRTQIGKETETIPGGEVEKETPFSGQTEEEEGRENETGISDTLGIDTLPLVIDPSVPENKYVKVALLLPLYAQQNVDIATIATDTTGGRIPSSVSVLHKSEQFIYFYEGILLAIDSLKQAGYKIEMHVFDTEKSNSKMNEIVPELNKLNPDLILGPVYSSEYRILMENLSNKQIPVVYPLSARNENFGQHPNFLQVNISFASLIEKMTYWVGDQRASANIICLKFLQNAVDDEQTRKDRAEKKIWIERLETLPGVRFYNWDFQGETLEGLKLMLSEEQENILILPTSRETDLSKILPVLSLLKDTYKITVIGFPDWQNFTSIDHENFYKLNVKLFTYSYVDNYSEDAKNFAMKYREYFDSEPHTLTNKAYDLGLYFIPLAARFGVRFPQAFYQADPQGIFSVFRFEKMCPDCGWENQGLYIVNYGSDYKIKVNVLE</sequence>
<dbReference type="SMART" id="SM00257">
    <property type="entry name" value="LysM"/>
    <property type="match status" value="2"/>
</dbReference>
<dbReference type="Proteomes" id="UP000004892">
    <property type="component" value="Unassembled WGS sequence"/>
</dbReference>
<dbReference type="CDD" id="cd00118">
    <property type="entry name" value="LysM"/>
    <property type="match status" value="2"/>
</dbReference>
<dbReference type="InterPro" id="IPR018392">
    <property type="entry name" value="LysM"/>
</dbReference>
<evidence type="ECO:0000313" key="4">
    <source>
        <dbReference type="Proteomes" id="UP000004892"/>
    </source>
</evidence>
<evidence type="ECO:0000313" key="3">
    <source>
        <dbReference type="EMBL" id="EHP48764.1"/>
    </source>
</evidence>
<keyword evidence="4" id="KW-1185">Reference proteome</keyword>
<dbReference type="SUPFAM" id="SSF53822">
    <property type="entry name" value="Periplasmic binding protein-like I"/>
    <property type="match status" value="1"/>
</dbReference>
<feature type="domain" description="LysM" evidence="2">
    <location>
        <begin position="96"/>
        <end position="140"/>
    </location>
</feature>
<dbReference type="RefSeq" id="WP_009136275.1">
    <property type="nucleotide sequence ID" value="NZ_JH594596.1"/>
</dbReference>
<dbReference type="SUPFAM" id="SSF54106">
    <property type="entry name" value="LysM domain"/>
    <property type="match status" value="2"/>
</dbReference>
<evidence type="ECO:0000259" key="2">
    <source>
        <dbReference type="PROSITE" id="PS51782"/>
    </source>
</evidence>
<dbReference type="InterPro" id="IPR028082">
    <property type="entry name" value="Peripla_BP_I"/>
</dbReference>
<dbReference type="EMBL" id="ADMC01000017">
    <property type="protein sequence ID" value="EHP48764.1"/>
    <property type="molecule type" value="Genomic_DNA"/>
</dbReference>
<comment type="caution">
    <text evidence="3">The sequence shown here is derived from an EMBL/GenBank/DDBJ whole genome shotgun (WGS) entry which is preliminary data.</text>
</comment>
<feature type="region of interest" description="Disordered" evidence="1">
    <location>
        <begin position="154"/>
        <end position="184"/>
    </location>
</feature>
<dbReference type="PANTHER" id="PTHR33734">
    <property type="entry name" value="LYSM DOMAIN-CONTAINING GPI-ANCHORED PROTEIN 2"/>
    <property type="match status" value="1"/>
</dbReference>
<dbReference type="InterPro" id="IPR036779">
    <property type="entry name" value="LysM_dom_sf"/>
</dbReference>